<organism evidence="2 5">
    <name type="scientific">Natrinema hispanicum</name>
    <dbReference type="NCBI Taxonomy" id="392421"/>
    <lineage>
        <taxon>Archaea</taxon>
        <taxon>Methanobacteriati</taxon>
        <taxon>Methanobacteriota</taxon>
        <taxon>Stenosarchaea group</taxon>
        <taxon>Halobacteria</taxon>
        <taxon>Halobacteriales</taxon>
        <taxon>Natrialbaceae</taxon>
        <taxon>Natrinema</taxon>
    </lineage>
</organism>
<reference evidence="3" key="1">
    <citation type="submission" date="2016-10" db="EMBL/GenBank/DDBJ databases">
        <authorList>
            <person name="de Groot N.N."/>
        </authorList>
    </citation>
    <scope>NUCLEOTIDE SEQUENCE [LARGE SCALE GENOMIC DNA]</scope>
    <source>
        <strain evidence="3">CDM_6</strain>
    </source>
</reference>
<name>A0A1G6X9A3_9EURY</name>
<protein>
    <submittedName>
        <fullName evidence="2">Uncharacterized protein</fullName>
    </submittedName>
</protein>
<dbReference type="Proteomes" id="UP000199320">
    <property type="component" value="Unassembled WGS sequence"/>
</dbReference>
<evidence type="ECO:0000313" key="4">
    <source>
        <dbReference type="Proteomes" id="UP000199320"/>
    </source>
</evidence>
<dbReference type="STRING" id="392421.SAMN04488694_1173"/>
<keyword evidence="1" id="KW-0472">Membrane</keyword>
<keyword evidence="1" id="KW-1133">Transmembrane helix</keyword>
<evidence type="ECO:0000313" key="5">
    <source>
        <dbReference type="Proteomes" id="UP000324021"/>
    </source>
</evidence>
<sequence>MFSDRIRERVGGIGIALLVIVLASIGWRRRETARRVAELRQTATTGRKRVVTENDLDGLPTPVRTYFDTVLQEGQPFIDSVRLEQTGKLRPGDAASPWKPFTATQYVTVDPPGFLWDASVSLAPLVSVRVRDRFHDWTGAASVSLFGVVPLERDDSSPELEEAALMRYLAEAVWYPTALLPTAGVEWESIDERTAKATIENGAVSASLTFSFTDNGEVARVHADRYRRVDDGYESTPWSGYWRNYETRNGVRVPTAGAVVWHLPDGDMHAWQGQITALQYNEL</sequence>
<feature type="transmembrane region" description="Helical" evidence="1">
    <location>
        <begin position="6"/>
        <end position="27"/>
    </location>
</feature>
<dbReference type="InterPro" id="IPR046674">
    <property type="entry name" value="DUF6544"/>
</dbReference>
<dbReference type="OrthoDB" id="79774at2157"/>
<dbReference type="RefSeq" id="WP_092934219.1">
    <property type="nucleotide sequence ID" value="NZ_FMZP01000045.1"/>
</dbReference>
<dbReference type="EMBL" id="FOIC01000017">
    <property type="protein sequence ID" value="SET92036.1"/>
    <property type="molecule type" value="Genomic_DNA"/>
</dbReference>
<reference evidence="4 5" key="2">
    <citation type="submission" date="2016-10" db="EMBL/GenBank/DDBJ databases">
        <authorList>
            <person name="Varghese N."/>
            <person name="Submissions S."/>
        </authorList>
    </citation>
    <scope>NUCLEOTIDE SEQUENCE [LARGE SCALE GENOMIC DNA]</scope>
    <source>
        <strain evidence="2 5">CDM_1</strain>
        <strain evidence="4">CDM_6</strain>
    </source>
</reference>
<gene>
    <name evidence="3" type="ORF">SAMN04488694_1173</name>
    <name evidence="2" type="ORF">SAMN05192552_10453</name>
</gene>
<dbReference type="EMBL" id="FMZP01000045">
    <property type="protein sequence ID" value="SDD74790.1"/>
    <property type="molecule type" value="Genomic_DNA"/>
</dbReference>
<dbReference type="Pfam" id="PF20181">
    <property type="entry name" value="DUF6544"/>
    <property type="match status" value="1"/>
</dbReference>
<proteinExistence type="predicted"/>
<dbReference type="Proteomes" id="UP000324021">
    <property type="component" value="Unassembled WGS sequence"/>
</dbReference>
<dbReference type="AlphaFoldDB" id="A0A1G6X9A3"/>
<accession>A0A1G6X9A3</accession>
<keyword evidence="4" id="KW-1185">Reference proteome</keyword>
<keyword evidence="1" id="KW-0812">Transmembrane</keyword>
<evidence type="ECO:0000313" key="2">
    <source>
        <dbReference type="EMBL" id="SDD74790.1"/>
    </source>
</evidence>
<evidence type="ECO:0000256" key="1">
    <source>
        <dbReference type="SAM" id="Phobius"/>
    </source>
</evidence>
<evidence type="ECO:0000313" key="3">
    <source>
        <dbReference type="EMBL" id="SET92036.1"/>
    </source>
</evidence>